<evidence type="ECO:0008006" key="3">
    <source>
        <dbReference type="Google" id="ProtNLM"/>
    </source>
</evidence>
<comment type="caution">
    <text evidence="1">The sequence shown here is derived from an EMBL/GenBank/DDBJ whole genome shotgun (WGS) entry which is preliminary data.</text>
</comment>
<name>A0A4Q2EJA9_9ACTN</name>
<dbReference type="Proteomes" id="UP000290624">
    <property type="component" value="Unassembled WGS sequence"/>
</dbReference>
<sequence length="264" mass="28424">MSSSPAIHAVRLPLAAWNAACRRVGGDEAPLTDADVTALVASGLAGEDGVVKERWAGLIASYLDAPSSVRASATYENLLYRASLALGQASICVLERFTTRADDQGGVETIQRDDDLEISVTTGHPWTLLRRVLPPLDNLRASSRQTAPGNAAPVSVPEPILAWAQEQCRTHPADQVLEALQRRSSGRLHDLLQADDASVSYVWTTQTSRGPHLGLAWYLASPDHLFRATFSDDHPFEEVNPGDLAFTFDWHLLGALDALAAPAA</sequence>
<dbReference type="OrthoDB" id="3722284at2"/>
<accession>A0A4Q2EJA9</accession>
<keyword evidence="2" id="KW-1185">Reference proteome</keyword>
<organism evidence="1 2">
    <name type="scientific">Propioniciclava flava</name>
    <dbReference type="NCBI Taxonomy" id="2072026"/>
    <lineage>
        <taxon>Bacteria</taxon>
        <taxon>Bacillati</taxon>
        <taxon>Actinomycetota</taxon>
        <taxon>Actinomycetes</taxon>
        <taxon>Propionibacteriales</taxon>
        <taxon>Propionibacteriaceae</taxon>
        <taxon>Propioniciclava</taxon>
    </lineage>
</organism>
<dbReference type="AlphaFoldDB" id="A0A4Q2EJA9"/>
<reference evidence="1 2" key="1">
    <citation type="submission" date="2018-01" db="EMBL/GenBank/DDBJ databases">
        <title>Lactibacter flavus gen. nov., sp. nov., a novel bacterium of the family Propionibacteriaceae isolated from raw milk and dairy products.</title>
        <authorList>
            <person name="Wenning M."/>
            <person name="Breitenwieser F."/>
            <person name="Huptas C."/>
            <person name="von Neubeck M."/>
            <person name="Busse H.-J."/>
            <person name="Scherer S."/>
        </authorList>
    </citation>
    <scope>NUCLEOTIDE SEQUENCE [LARGE SCALE GENOMIC DNA]</scope>
    <source>
        <strain evidence="1 2">VG341</strain>
    </source>
</reference>
<dbReference type="EMBL" id="PPCV01000003">
    <property type="protein sequence ID" value="RXW32732.1"/>
    <property type="molecule type" value="Genomic_DNA"/>
</dbReference>
<proteinExistence type="predicted"/>
<evidence type="ECO:0000313" key="1">
    <source>
        <dbReference type="EMBL" id="RXW32732.1"/>
    </source>
</evidence>
<dbReference type="RefSeq" id="WP_129458345.1">
    <property type="nucleotide sequence ID" value="NZ_PPCV01000003.1"/>
</dbReference>
<gene>
    <name evidence="1" type="ORF">C1706_06205</name>
</gene>
<evidence type="ECO:0000313" key="2">
    <source>
        <dbReference type="Proteomes" id="UP000290624"/>
    </source>
</evidence>
<protein>
    <recommendedName>
        <fullName evidence="3">ESX secretion-associated protein EspG</fullName>
    </recommendedName>
</protein>